<protein>
    <submittedName>
        <fullName evidence="6">S-(Hydroxymethyl)glutathione dehydrogenase/alcohol dehydrogenase</fullName>
    </submittedName>
</protein>
<dbReference type="NCBIfam" id="TIGR03989">
    <property type="entry name" value="Rxyl_3153"/>
    <property type="match status" value="1"/>
</dbReference>
<proteinExistence type="inferred from homology"/>
<dbReference type="InterPro" id="IPR023921">
    <property type="entry name" value="ADH_Zn_actinomycetes"/>
</dbReference>
<evidence type="ECO:0000256" key="2">
    <source>
        <dbReference type="ARBA" id="ARBA00022723"/>
    </source>
</evidence>
<dbReference type="Gene3D" id="3.40.50.720">
    <property type="entry name" value="NAD(P)-binding Rossmann-like Domain"/>
    <property type="match status" value="1"/>
</dbReference>
<dbReference type="InterPro" id="IPR013149">
    <property type="entry name" value="ADH-like_C"/>
</dbReference>
<dbReference type="Pfam" id="PF00107">
    <property type="entry name" value="ADH_zinc_N"/>
    <property type="match status" value="1"/>
</dbReference>
<evidence type="ECO:0000313" key="6">
    <source>
        <dbReference type="EMBL" id="RZT84595.1"/>
    </source>
</evidence>
<dbReference type="SUPFAM" id="SSF51735">
    <property type="entry name" value="NAD(P)-binding Rossmann-fold domains"/>
    <property type="match status" value="1"/>
</dbReference>
<reference evidence="6 7" key="1">
    <citation type="submission" date="2019-02" db="EMBL/GenBank/DDBJ databases">
        <title>Sequencing the genomes of 1000 actinobacteria strains.</title>
        <authorList>
            <person name="Klenk H.-P."/>
        </authorList>
    </citation>
    <scope>NUCLEOTIDE SEQUENCE [LARGE SCALE GENOMIC DNA]</scope>
    <source>
        <strain evidence="6 7">DSM 45779</strain>
    </source>
</reference>
<dbReference type="InterPro" id="IPR011032">
    <property type="entry name" value="GroES-like_sf"/>
</dbReference>
<gene>
    <name evidence="6" type="ORF">EV383_1442</name>
</gene>
<dbReference type="OrthoDB" id="3265141at2"/>
<keyword evidence="2" id="KW-0479">Metal-binding</keyword>
<dbReference type="EMBL" id="SHKL01000001">
    <property type="protein sequence ID" value="RZT84595.1"/>
    <property type="molecule type" value="Genomic_DNA"/>
</dbReference>
<name>A0A4Q7USC7_PSEST</name>
<evidence type="ECO:0000256" key="1">
    <source>
        <dbReference type="ARBA" id="ARBA00008072"/>
    </source>
</evidence>
<evidence type="ECO:0000259" key="5">
    <source>
        <dbReference type="SMART" id="SM00829"/>
    </source>
</evidence>
<evidence type="ECO:0000256" key="4">
    <source>
        <dbReference type="ARBA" id="ARBA00023027"/>
    </source>
</evidence>
<dbReference type="GO" id="GO:0046294">
    <property type="term" value="P:formaldehyde catabolic process"/>
    <property type="evidence" value="ECO:0007669"/>
    <property type="project" value="TreeGrafter"/>
</dbReference>
<feature type="domain" description="Enoyl reductase (ER)" evidence="5">
    <location>
        <begin position="13"/>
        <end position="372"/>
    </location>
</feature>
<evidence type="ECO:0000313" key="7">
    <source>
        <dbReference type="Proteomes" id="UP000291591"/>
    </source>
</evidence>
<evidence type="ECO:0000256" key="3">
    <source>
        <dbReference type="ARBA" id="ARBA00022833"/>
    </source>
</evidence>
<dbReference type="Gene3D" id="3.90.180.10">
    <property type="entry name" value="Medium-chain alcohol dehydrogenases, catalytic domain"/>
    <property type="match status" value="1"/>
</dbReference>
<dbReference type="InterPro" id="IPR020843">
    <property type="entry name" value="ER"/>
</dbReference>
<comment type="similarity">
    <text evidence="1">Belongs to the zinc-containing alcohol dehydrogenase family.</text>
</comment>
<sequence length="375" mass="39173">MQTRGAVIRQAPGTYEVTDLEVDAPEPGEIRVRVQAAGLCHSDDHVATGDLPVAVYPFAGGHEGAGIVTDAPPNHKNIREGDHVVFSFVSSCGHCRFCSIGKHNFCDLGAGALRGARISDPTSFRLKLAENGAPVGQMAGVSTFCEDSVVSVDSVVKIEKDLPFPEMALLSCGVGTGWGSAVNDAEVAPGDVVIVMGIGGVGINAVQGAAHAGATRIIACDPVAFKRESAMQLGATHAVATMAEADELARQDTNGQGADATIVTVGVTGPEHVGEALATVRKAGTCVVTGVGNMTRIGADIPLSQLTLYGKRLQGTLFGSSNPNYDIQRQIRMFRAGQLKLSELITTRYSLDEIATGYEDMHAGRNLRGVVVHSR</sequence>
<dbReference type="GO" id="GO:0051903">
    <property type="term" value="F:S-(hydroxymethyl)glutathione dehydrogenase [NAD(P)+] activity"/>
    <property type="evidence" value="ECO:0007669"/>
    <property type="project" value="TreeGrafter"/>
</dbReference>
<dbReference type="InterPro" id="IPR013154">
    <property type="entry name" value="ADH-like_N"/>
</dbReference>
<comment type="caution">
    <text evidence="6">The sequence shown here is derived from an EMBL/GenBank/DDBJ whole genome shotgun (WGS) entry which is preliminary data.</text>
</comment>
<dbReference type="GO" id="GO:0005829">
    <property type="term" value="C:cytosol"/>
    <property type="evidence" value="ECO:0007669"/>
    <property type="project" value="TreeGrafter"/>
</dbReference>
<keyword evidence="7" id="KW-1185">Reference proteome</keyword>
<accession>A0A4Q7USC7</accession>
<dbReference type="GO" id="GO:0008270">
    <property type="term" value="F:zinc ion binding"/>
    <property type="evidence" value="ECO:0007669"/>
    <property type="project" value="TreeGrafter"/>
</dbReference>
<dbReference type="SUPFAM" id="SSF50129">
    <property type="entry name" value="GroES-like"/>
    <property type="match status" value="1"/>
</dbReference>
<dbReference type="SMART" id="SM00829">
    <property type="entry name" value="PKS_ER"/>
    <property type="match status" value="1"/>
</dbReference>
<dbReference type="Proteomes" id="UP000291591">
    <property type="component" value="Unassembled WGS sequence"/>
</dbReference>
<dbReference type="PANTHER" id="PTHR43880:SF12">
    <property type="entry name" value="ALCOHOL DEHYDROGENASE CLASS-3"/>
    <property type="match status" value="1"/>
</dbReference>
<dbReference type="PANTHER" id="PTHR43880">
    <property type="entry name" value="ALCOHOL DEHYDROGENASE"/>
    <property type="match status" value="1"/>
</dbReference>
<dbReference type="RefSeq" id="WP_130289177.1">
    <property type="nucleotide sequence ID" value="NZ_SHKL01000001.1"/>
</dbReference>
<dbReference type="InterPro" id="IPR036291">
    <property type="entry name" value="NAD(P)-bd_dom_sf"/>
</dbReference>
<keyword evidence="4" id="KW-0520">NAD</keyword>
<dbReference type="AlphaFoldDB" id="A0A4Q7USC7"/>
<dbReference type="Pfam" id="PF08240">
    <property type="entry name" value="ADH_N"/>
    <property type="match status" value="1"/>
</dbReference>
<dbReference type="CDD" id="cd08279">
    <property type="entry name" value="Zn_ADH_class_III"/>
    <property type="match status" value="1"/>
</dbReference>
<keyword evidence="3" id="KW-0862">Zinc</keyword>
<organism evidence="6 7">
    <name type="scientific">Pseudonocardia sediminis</name>
    <dbReference type="NCBI Taxonomy" id="1397368"/>
    <lineage>
        <taxon>Bacteria</taxon>
        <taxon>Bacillati</taxon>
        <taxon>Actinomycetota</taxon>
        <taxon>Actinomycetes</taxon>
        <taxon>Pseudonocardiales</taxon>
        <taxon>Pseudonocardiaceae</taxon>
        <taxon>Pseudonocardia</taxon>
    </lineage>
</organism>